<evidence type="ECO:0000313" key="1">
    <source>
        <dbReference type="EMBL" id="OAD20574.1"/>
    </source>
</evidence>
<dbReference type="AlphaFoldDB" id="A0A176RXX9"/>
<name>A0A176RXX9_9GAMM</name>
<sequence>MTYTAANRLATYNGEAVTFDADGNMTVGPLNGEISDFSFDSRNRLV</sequence>
<evidence type="ECO:0008006" key="3">
    <source>
        <dbReference type="Google" id="ProtNLM"/>
    </source>
</evidence>
<protein>
    <recommendedName>
        <fullName evidence="3">YD repeat-containing protein</fullName>
    </recommendedName>
</protein>
<evidence type="ECO:0000313" key="2">
    <source>
        <dbReference type="Proteomes" id="UP000076962"/>
    </source>
</evidence>
<feature type="non-terminal residue" evidence="1">
    <location>
        <position position="46"/>
    </location>
</feature>
<reference evidence="1 2" key="1">
    <citation type="submission" date="2016-05" db="EMBL/GenBank/DDBJ databases">
        <title>Single-cell genome of chain-forming Candidatus Thiomargarita nelsonii and comparison to other large sulfur-oxidizing bacteria.</title>
        <authorList>
            <person name="Winkel M."/>
            <person name="Salman V."/>
            <person name="Woyke T."/>
            <person name="Schulz-Vogt H."/>
            <person name="Richter M."/>
            <person name="Flood B."/>
            <person name="Bailey J."/>
            <person name="Amann R."/>
            <person name="Mussmann M."/>
        </authorList>
    </citation>
    <scope>NUCLEOTIDE SEQUENCE [LARGE SCALE GENOMIC DNA]</scope>
    <source>
        <strain evidence="1 2">THI036</strain>
    </source>
</reference>
<organism evidence="1 2">
    <name type="scientific">Candidatus Thiomargarita nelsonii</name>
    <dbReference type="NCBI Taxonomy" id="1003181"/>
    <lineage>
        <taxon>Bacteria</taxon>
        <taxon>Pseudomonadati</taxon>
        <taxon>Pseudomonadota</taxon>
        <taxon>Gammaproteobacteria</taxon>
        <taxon>Thiotrichales</taxon>
        <taxon>Thiotrichaceae</taxon>
        <taxon>Thiomargarita</taxon>
    </lineage>
</organism>
<gene>
    <name evidence="1" type="ORF">THIOM_003715</name>
</gene>
<accession>A0A176RXX9</accession>
<dbReference type="EMBL" id="LUTY01002266">
    <property type="protein sequence ID" value="OAD20574.1"/>
    <property type="molecule type" value="Genomic_DNA"/>
</dbReference>
<keyword evidence="2" id="KW-1185">Reference proteome</keyword>
<dbReference type="Proteomes" id="UP000076962">
    <property type="component" value="Unassembled WGS sequence"/>
</dbReference>
<comment type="caution">
    <text evidence="1">The sequence shown here is derived from an EMBL/GenBank/DDBJ whole genome shotgun (WGS) entry which is preliminary data.</text>
</comment>
<proteinExistence type="predicted"/>